<name>A0A4C1UE85_EUMVA</name>
<proteinExistence type="predicted"/>
<evidence type="ECO:0000313" key="1">
    <source>
        <dbReference type="EMBL" id="GBP24244.1"/>
    </source>
</evidence>
<accession>A0A4C1UE85</accession>
<evidence type="ECO:0000313" key="2">
    <source>
        <dbReference type="Proteomes" id="UP000299102"/>
    </source>
</evidence>
<comment type="caution">
    <text evidence="1">The sequence shown here is derived from an EMBL/GenBank/DDBJ whole genome shotgun (WGS) entry which is preliminary data.</text>
</comment>
<dbReference type="Proteomes" id="UP000299102">
    <property type="component" value="Unassembled WGS sequence"/>
</dbReference>
<reference evidence="1 2" key="1">
    <citation type="journal article" date="2019" name="Commun. Biol.">
        <title>The bagworm genome reveals a unique fibroin gene that provides high tensile strength.</title>
        <authorList>
            <person name="Kono N."/>
            <person name="Nakamura H."/>
            <person name="Ohtoshi R."/>
            <person name="Tomita M."/>
            <person name="Numata K."/>
            <person name="Arakawa K."/>
        </authorList>
    </citation>
    <scope>NUCLEOTIDE SEQUENCE [LARGE SCALE GENOMIC DNA]</scope>
</reference>
<keyword evidence="2" id="KW-1185">Reference proteome</keyword>
<dbReference type="AlphaFoldDB" id="A0A4C1UE85"/>
<sequence length="77" mass="9012">MFNYSSRSSTRLAVEPEIIWYHYEPRSRQPVKVGKRDLPADTTTVDIMRLLCEMRFQAEPRQGRPRCLFLYAAAPHG</sequence>
<organism evidence="1 2">
    <name type="scientific">Eumeta variegata</name>
    <name type="common">Bagworm moth</name>
    <name type="synonym">Eumeta japonica</name>
    <dbReference type="NCBI Taxonomy" id="151549"/>
    <lineage>
        <taxon>Eukaryota</taxon>
        <taxon>Metazoa</taxon>
        <taxon>Ecdysozoa</taxon>
        <taxon>Arthropoda</taxon>
        <taxon>Hexapoda</taxon>
        <taxon>Insecta</taxon>
        <taxon>Pterygota</taxon>
        <taxon>Neoptera</taxon>
        <taxon>Endopterygota</taxon>
        <taxon>Lepidoptera</taxon>
        <taxon>Glossata</taxon>
        <taxon>Ditrysia</taxon>
        <taxon>Tineoidea</taxon>
        <taxon>Psychidae</taxon>
        <taxon>Oiketicinae</taxon>
        <taxon>Eumeta</taxon>
    </lineage>
</organism>
<gene>
    <name evidence="1" type="ORF">EVAR_80097_1</name>
</gene>
<protein>
    <submittedName>
        <fullName evidence="1">Uncharacterized protein</fullName>
    </submittedName>
</protein>
<dbReference type="EMBL" id="BGZK01000159">
    <property type="protein sequence ID" value="GBP24244.1"/>
    <property type="molecule type" value="Genomic_DNA"/>
</dbReference>